<evidence type="ECO:0000313" key="3">
    <source>
        <dbReference type="EMBL" id="MFD2891261.1"/>
    </source>
</evidence>
<gene>
    <name evidence="3" type="ORF">ACFS5J_04450</name>
</gene>
<feature type="compositionally biased region" description="Low complexity" evidence="1">
    <location>
        <begin position="49"/>
        <end position="63"/>
    </location>
</feature>
<reference evidence="4" key="1">
    <citation type="journal article" date="2019" name="Int. J. Syst. Evol. Microbiol.">
        <title>The Global Catalogue of Microorganisms (GCM) 10K type strain sequencing project: providing services to taxonomists for standard genome sequencing and annotation.</title>
        <authorList>
            <consortium name="The Broad Institute Genomics Platform"/>
            <consortium name="The Broad Institute Genome Sequencing Center for Infectious Disease"/>
            <person name="Wu L."/>
            <person name="Ma J."/>
        </authorList>
    </citation>
    <scope>NUCLEOTIDE SEQUENCE [LARGE SCALE GENOMIC DNA]</scope>
    <source>
        <strain evidence="4">KCTC 22671</strain>
    </source>
</reference>
<comment type="caution">
    <text evidence="3">The sequence shown here is derived from an EMBL/GenBank/DDBJ whole genome shotgun (WGS) entry which is preliminary data.</text>
</comment>
<keyword evidence="2" id="KW-0472">Membrane</keyword>
<sequence>MELASFTGFVRTLIWIILIYYAFKFLARIFAPIIMQKAVSKMQEKMEQQMRNQQNSNQQQYTQTKKAEMPTEKKKVGEYIEFEEIE</sequence>
<dbReference type="RefSeq" id="WP_379810823.1">
    <property type="nucleotide sequence ID" value="NZ_JBHUPC010000012.1"/>
</dbReference>
<feature type="transmembrane region" description="Helical" evidence="2">
    <location>
        <begin position="12"/>
        <end position="35"/>
    </location>
</feature>
<dbReference type="EMBL" id="JBHUPC010000012">
    <property type="protein sequence ID" value="MFD2891261.1"/>
    <property type="molecule type" value="Genomic_DNA"/>
</dbReference>
<organism evidence="3 4">
    <name type="scientific">Flavobacterium chuncheonense</name>
    <dbReference type="NCBI Taxonomy" id="2026653"/>
    <lineage>
        <taxon>Bacteria</taxon>
        <taxon>Pseudomonadati</taxon>
        <taxon>Bacteroidota</taxon>
        <taxon>Flavobacteriia</taxon>
        <taxon>Flavobacteriales</taxon>
        <taxon>Flavobacteriaceae</taxon>
        <taxon>Flavobacterium</taxon>
    </lineage>
</organism>
<accession>A0ABW5YJL2</accession>
<keyword evidence="2" id="KW-0812">Transmembrane</keyword>
<evidence type="ECO:0000256" key="1">
    <source>
        <dbReference type="SAM" id="MobiDB-lite"/>
    </source>
</evidence>
<evidence type="ECO:0000256" key="2">
    <source>
        <dbReference type="SAM" id="Phobius"/>
    </source>
</evidence>
<keyword evidence="2" id="KW-1133">Transmembrane helix</keyword>
<keyword evidence="4" id="KW-1185">Reference proteome</keyword>
<evidence type="ECO:0000313" key="4">
    <source>
        <dbReference type="Proteomes" id="UP001597534"/>
    </source>
</evidence>
<dbReference type="Proteomes" id="UP001597534">
    <property type="component" value="Unassembled WGS sequence"/>
</dbReference>
<protein>
    <submittedName>
        <fullName evidence="3">DUF4834 domain-containing protein</fullName>
    </submittedName>
</protein>
<feature type="compositionally biased region" description="Basic and acidic residues" evidence="1">
    <location>
        <begin position="65"/>
        <end position="78"/>
    </location>
</feature>
<feature type="region of interest" description="Disordered" evidence="1">
    <location>
        <begin position="46"/>
        <end position="86"/>
    </location>
</feature>
<proteinExistence type="predicted"/>
<name>A0ABW5YJL2_9FLAO</name>